<keyword evidence="5 12" id="KW-0851">Voltage-gated channel</keyword>
<evidence type="ECO:0000256" key="10">
    <source>
        <dbReference type="ARBA" id="ARBA00023303"/>
    </source>
</evidence>
<evidence type="ECO:0000256" key="13">
    <source>
        <dbReference type="SAM" id="Phobius"/>
    </source>
</evidence>
<sequence>MSDRHENNDVELCSGKYQKIDKRAIYKNGVCNVKQSRIVGRKKLKYLRDLFTTLVDAKWRWTLLVFNIVFAVSFFGFALIWWEISVSHGDLEPDHLPPLQKKNGWTPCVTEIYNFTSSFLFSVETQITTGYGGRSITEECTDAIIIMCIQSVVGMMIQAFMIGIVYAKLTRPKHRTQTLLFSRNAVICQRDGKLCLFFRVGDMRKSHIIDAHVRAQLLRSRRTREGEVLHQYQTDLEISTDGGEESIFFIWPITVGHIIDSSSPFYYLSASDMLQENFEILVILEGTIESTGQATQARSSYLASEILWGHTFKPVVYYNKERGGYETNYSKFDQTQPIDTPLCSAAELEEFQRIKSEL</sequence>
<dbReference type="FunFam" id="1.10.287.70:FF:000078">
    <property type="entry name" value="Putative Inward rectifier potassium channel"/>
    <property type="match status" value="1"/>
</dbReference>
<evidence type="ECO:0000256" key="5">
    <source>
        <dbReference type="ARBA" id="ARBA00022882"/>
    </source>
</evidence>
<dbReference type="InterPro" id="IPR041647">
    <property type="entry name" value="IRK_C"/>
</dbReference>
<feature type="domain" description="Inward rectifier potassium channel C-terminal" evidence="15">
    <location>
        <begin position="179"/>
        <end position="352"/>
    </location>
</feature>
<evidence type="ECO:0000256" key="8">
    <source>
        <dbReference type="ARBA" id="ARBA00023065"/>
    </source>
</evidence>
<dbReference type="InterPro" id="IPR016449">
    <property type="entry name" value="K_chnl_inward-rec_Kir"/>
</dbReference>
<feature type="domain" description="Potassium channel inwardly rectifying transmembrane" evidence="14">
    <location>
        <begin position="25"/>
        <end position="172"/>
    </location>
</feature>
<dbReference type="InterPro" id="IPR040445">
    <property type="entry name" value="Kir_TM"/>
</dbReference>
<comment type="caution">
    <text evidence="16">The sequence shown here is derived from an EMBL/GenBank/DDBJ whole genome shotgun (WGS) entry which is preliminary data.</text>
</comment>
<feature type="transmembrane region" description="Helical" evidence="13">
    <location>
        <begin position="143"/>
        <end position="167"/>
    </location>
</feature>
<keyword evidence="2 12" id="KW-0813">Transport</keyword>
<dbReference type="GO" id="GO:0006813">
    <property type="term" value="P:potassium ion transport"/>
    <property type="evidence" value="ECO:0007669"/>
    <property type="project" value="UniProtKB-KW"/>
</dbReference>
<dbReference type="EMBL" id="JABFTP020000062">
    <property type="protein sequence ID" value="KAL3272995.1"/>
    <property type="molecule type" value="Genomic_DNA"/>
</dbReference>
<dbReference type="AlphaFoldDB" id="A0ABD2N2U4"/>
<dbReference type="GO" id="GO:0034702">
    <property type="term" value="C:monoatomic ion channel complex"/>
    <property type="evidence" value="ECO:0007669"/>
    <property type="project" value="UniProtKB-KW"/>
</dbReference>
<dbReference type="InterPro" id="IPR014756">
    <property type="entry name" value="Ig_E-set"/>
</dbReference>
<keyword evidence="9 13" id="KW-0472">Membrane</keyword>
<reference evidence="16 17" key="1">
    <citation type="journal article" date="2021" name="BMC Biol.">
        <title>Horizontally acquired antibacterial genes associated with adaptive radiation of ladybird beetles.</title>
        <authorList>
            <person name="Li H.S."/>
            <person name="Tang X.F."/>
            <person name="Huang Y.H."/>
            <person name="Xu Z.Y."/>
            <person name="Chen M.L."/>
            <person name="Du X.Y."/>
            <person name="Qiu B.Y."/>
            <person name="Chen P.T."/>
            <person name="Zhang W."/>
            <person name="Slipinski A."/>
            <person name="Escalona H.E."/>
            <person name="Waterhouse R.M."/>
            <person name="Zwick A."/>
            <person name="Pang H."/>
        </authorList>
    </citation>
    <scope>NUCLEOTIDE SEQUENCE [LARGE SCALE GENOMIC DNA]</scope>
    <source>
        <strain evidence="16">SYSU2018</strain>
    </source>
</reference>
<dbReference type="SUPFAM" id="SSF81296">
    <property type="entry name" value="E set domains"/>
    <property type="match status" value="1"/>
</dbReference>
<feature type="transmembrane region" description="Helical" evidence="13">
    <location>
        <begin position="61"/>
        <end position="82"/>
    </location>
</feature>
<keyword evidence="7 13" id="KW-1133">Transmembrane helix</keyword>
<keyword evidence="3 12" id="KW-0633">Potassium transport</keyword>
<evidence type="ECO:0000259" key="14">
    <source>
        <dbReference type="Pfam" id="PF01007"/>
    </source>
</evidence>
<dbReference type="PIRSF" id="PIRSF005465">
    <property type="entry name" value="GIRK_kir"/>
    <property type="match status" value="1"/>
</dbReference>
<dbReference type="SUPFAM" id="SSF81324">
    <property type="entry name" value="Voltage-gated potassium channels"/>
    <property type="match status" value="1"/>
</dbReference>
<evidence type="ECO:0000256" key="12">
    <source>
        <dbReference type="RuleBase" id="RU003822"/>
    </source>
</evidence>
<comment type="catalytic activity">
    <reaction evidence="11">
        <text>K(+)(in) = K(+)(out)</text>
        <dbReference type="Rhea" id="RHEA:29463"/>
        <dbReference type="ChEBI" id="CHEBI:29103"/>
    </reaction>
</comment>
<evidence type="ECO:0000256" key="1">
    <source>
        <dbReference type="ARBA" id="ARBA00004141"/>
    </source>
</evidence>
<evidence type="ECO:0000256" key="4">
    <source>
        <dbReference type="ARBA" id="ARBA00022692"/>
    </source>
</evidence>
<dbReference type="Gene3D" id="2.60.40.1400">
    <property type="entry name" value="G protein-activated inward rectifier potassium channel 1"/>
    <property type="match status" value="1"/>
</dbReference>
<evidence type="ECO:0000256" key="11">
    <source>
        <dbReference type="ARBA" id="ARBA00034430"/>
    </source>
</evidence>
<dbReference type="GO" id="GO:0034220">
    <property type="term" value="P:monoatomic ion transmembrane transport"/>
    <property type="evidence" value="ECO:0007669"/>
    <property type="project" value="UniProtKB-KW"/>
</dbReference>
<dbReference type="PANTHER" id="PTHR11767:SF113">
    <property type="entry name" value="INWARDLY RECTIFYING POTASSIUM CHANNEL 2, ISOFORM D"/>
    <property type="match status" value="1"/>
</dbReference>
<keyword evidence="17" id="KW-1185">Reference proteome</keyword>
<organism evidence="16 17">
    <name type="scientific">Cryptolaemus montrouzieri</name>
    <dbReference type="NCBI Taxonomy" id="559131"/>
    <lineage>
        <taxon>Eukaryota</taxon>
        <taxon>Metazoa</taxon>
        <taxon>Ecdysozoa</taxon>
        <taxon>Arthropoda</taxon>
        <taxon>Hexapoda</taxon>
        <taxon>Insecta</taxon>
        <taxon>Pterygota</taxon>
        <taxon>Neoptera</taxon>
        <taxon>Endopterygota</taxon>
        <taxon>Coleoptera</taxon>
        <taxon>Polyphaga</taxon>
        <taxon>Cucujiformia</taxon>
        <taxon>Coccinelloidea</taxon>
        <taxon>Coccinellidae</taxon>
        <taxon>Scymninae</taxon>
        <taxon>Scymnini</taxon>
        <taxon>Cryptolaemus</taxon>
    </lineage>
</organism>
<evidence type="ECO:0000256" key="2">
    <source>
        <dbReference type="ARBA" id="ARBA00022448"/>
    </source>
</evidence>
<dbReference type="PRINTS" id="PR01320">
    <property type="entry name" value="KIRCHANNEL"/>
</dbReference>
<evidence type="ECO:0000256" key="6">
    <source>
        <dbReference type="ARBA" id="ARBA00022958"/>
    </source>
</evidence>
<proteinExistence type="inferred from homology"/>
<evidence type="ECO:0000256" key="3">
    <source>
        <dbReference type="ARBA" id="ARBA00022538"/>
    </source>
</evidence>
<keyword evidence="8 12" id="KW-0406">Ion transport</keyword>
<dbReference type="FunFam" id="2.60.40.1400:FF:000001">
    <property type="entry name" value="G protein-activated inward rectifier potassium channel 2"/>
    <property type="match status" value="1"/>
</dbReference>
<evidence type="ECO:0000259" key="15">
    <source>
        <dbReference type="Pfam" id="PF17655"/>
    </source>
</evidence>
<evidence type="ECO:0000313" key="17">
    <source>
        <dbReference type="Proteomes" id="UP001516400"/>
    </source>
</evidence>
<keyword evidence="10 12" id="KW-0407">Ion channel</keyword>
<keyword evidence="4 12" id="KW-0812">Transmembrane</keyword>
<accession>A0ABD2N2U4</accession>
<dbReference type="InterPro" id="IPR013518">
    <property type="entry name" value="K_chnl_inward-rec_Kir_cyto"/>
</dbReference>
<comment type="subcellular location">
    <subcellularLocation>
        <location evidence="1 12">Membrane</location>
        <topology evidence="1 12">Multi-pass membrane protein</topology>
    </subcellularLocation>
</comment>
<dbReference type="Pfam" id="PF01007">
    <property type="entry name" value="IRK"/>
    <property type="match status" value="1"/>
</dbReference>
<evidence type="ECO:0000313" key="16">
    <source>
        <dbReference type="EMBL" id="KAL3272995.1"/>
    </source>
</evidence>
<gene>
    <name evidence="16" type="ORF">HHI36_014452</name>
</gene>
<evidence type="ECO:0000256" key="7">
    <source>
        <dbReference type="ARBA" id="ARBA00022989"/>
    </source>
</evidence>
<dbReference type="Proteomes" id="UP001516400">
    <property type="component" value="Unassembled WGS sequence"/>
</dbReference>
<keyword evidence="6 12" id="KW-0630">Potassium</keyword>
<dbReference type="PANTHER" id="PTHR11767">
    <property type="entry name" value="INWARD RECTIFIER POTASSIUM CHANNEL"/>
    <property type="match status" value="1"/>
</dbReference>
<evidence type="ECO:0000256" key="9">
    <source>
        <dbReference type="ARBA" id="ARBA00023136"/>
    </source>
</evidence>
<protein>
    <submittedName>
        <fullName evidence="16">Uncharacterized protein</fullName>
    </submittedName>
</protein>
<name>A0ABD2N2U4_9CUCU</name>
<comment type="similarity">
    <text evidence="12">Belongs to the inward rectifier-type potassium channel (TC 1.A.2.1) family.</text>
</comment>
<dbReference type="Pfam" id="PF17655">
    <property type="entry name" value="IRK_C"/>
    <property type="match status" value="1"/>
</dbReference>
<dbReference type="Gene3D" id="1.10.287.70">
    <property type="match status" value="1"/>
</dbReference>